<dbReference type="SMART" id="SM00304">
    <property type="entry name" value="HAMP"/>
    <property type="match status" value="1"/>
</dbReference>
<evidence type="ECO:0000256" key="5">
    <source>
        <dbReference type="ARBA" id="ARBA00022679"/>
    </source>
</evidence>
<dbReference type="SMART" id="SM00387">
    <property type="entry name" value="HATPase_c"/>
    <property type="match status" value="1"/>
</dbReference>
<keyword evidence="10" id="KW-0175">Coiled coil</keyword>
<dbReference type="EC" id="2.7.13.3" evidence="3"/>
<dbReference type="Gene3D" id="6.10.340.10">
    <property type="match status" value="1"/>
</dbReference>
<keyword evidence="6 12" id="KW-0812">Transmembrane</keyword>
<dbReference type="InterPro" id="IPR003594">
    <property type="entry name" value="HATPase_dom"/>
</dbReference>
<dbReference type="PROSITE" id="PS50885">
    <property type="entry name" value="HAMP"/>
    <property type="match status" value="1"/>
</dbReference>
<keyword evidence="8 12" id="KW-1133">Transmembrane helix</keyword>
<dbReference type="Proteomes" id="UP000611554">
    <property type="component" value="Unassembled WGS sequence"/>
</dbReference>
<keyword evidence="4" id="KW-0597">Phosphoprotein</keyword>
<dbReference type="Gene3D" id="3.30.565.10">
    <property type="entry name" value="Histidine kinase-like ATPase, C-terminal domain"/>
    <property type="match status" value="1"/>
</dbReference>
<evidence type="ECO:0000256" key="7">
    <source>
        <dbReference type="ARBA" id="ARBA00022777"/>
    </source>
</evidence>
<keyword evidence="12" id="KW-0472">Membrane</keyword>
<dbReference type="Gene3D" id="1.10.287.130">
    <property type="match status" value="1"/>
</dbReference>
<dbReference type="PRINTS" id="PR00344">
    <property type="entry name" value="BCTRLSENSOR"/>
</dbReference>
<evidence type="ECO:0000256" key="2">
    <source>
        <dbReference type="ARBA" id="ARBA00004236"/>
    </source>
</evidence>
<dbReference type="PANTHER" id="PTHR43304">
    <property type="entry name" value="PHYTOCHROME-LIKE PROTEIN CPH1"/>
    <property type="match status" value="1"/>
</dbReference>
<feature type="domain" description="Histidine kinase" evidence="13">
    <location>
        <begin position="300"/>
        <end position="514"/>
    </location>
</feature>
<dbReference type="InterPro" id="IPR036097">
    <property type="entry name" value="HisK_dim/P_sf"/>
</dbReference>
<dbReference type="PANTHER" id="PTHR43304:SF1">
    <property type="entry name" value="PAC DOMAIN-CONTAINING PROTEIN"/>
    <property type="match status" value="1"/>
</dbReference>
<evidence type="ECO:0000256" key="10">
    <source>
        <dbReference type="SAM" id="Coils"/>
    </source>
</evidence>
<feature type="region of interest" description="Disordered" evidence="11">
    <location>
        <begin position="513"/>
        <end position="609"/>
    </location>
</feature>
<dbReference type="InterPro" id="IPR003660">
    <property type="entry name" value="HAMP_dom"/>
</dbReference>
<dbReference type="InterPro" id="IPR005467">
    <property type="entry name" value="His_kinase_dom"/>
</dbReference>
<dbReference type="EMBL" id="BMQJ01000014">
    <property type="protein sequence ID" value="GGQ15236.1"/>
    <property type="molecule type" value="Genomic_DNA"/>
</dbReference>
<dbReference type="Pfam" id="PF05227">
    <property type="entry name" value="CHASE3"/>
    <property type="match status" value="1"/>
</dbReference>
<evidence type="ECO:0000313" key="15">
    <source>
        <dbReference type="EMBL" id="GGQ15236.1"/>
    </source>
</evidence>
<dbReference type="GO" id="GO:0016301">
    <property type="term" value="F:kinase activity"/>
    <property type="evidence" value="ECO:0007669"/>
    <property type="project" value="UniProtKB-KW"/>
</dbReference>
<dbReference type="Pfam" id="PF00672">
    <property type="entry name" value="HAMP"/>
    <property type="match status" value="1"/>
</dbReference>
<feature type="compositionally biased region" description="Basic and acidic residues" evidence="11">
    <location>
        <begin position="584"/>
        <end position="609"/>
    </location>
</feature>
<keyword evidence="9" id="KW-0902">Two-component regulatory system</keyword>
<dbReference type="CDD" id="cd06225">
    <property type="entry name" value="HAMP"/>
    <property type="match status" value="1"/>
</dbReference>
<dbReference type="InterPro" id="IPR007891">
    <property type="entry name" value="CHASE3"/>
</dbReference>
<feature type="coiled-coil region" evidence="10">
    <location>
        <begin position="270"/>
        <end position="297"/>
    </location>
</feature>
<evidence type="ECO:0000256" key="1">
    <source>
        <dbReference type="ARBA" id="ARBA00000085"/>
    </source>
</evidence>
<keyword evidence="16" id="KW-1185">Reference proteome</keyword>
<feature type="domain" description="HAMP" evidence="14">
    <location>
        <begin position="219"/>
        <end position="271"/>
    </location>
</feature>
<dbReference type="Pfam" id="PF00512">
    <property type="entry name" value="HisKA"/>
    <property type="match status" value="1"/>
</dbReference>
<protein>
    <recommendedName>
        <fullName evidence="3">histidine kinase</fullName>
        <ecNumber evidence="3">2.7.13.3</ecNumber>
    </recommendedName>
</protein>
<evidence type="ECO:0000256" key="6">
    <source>
        <dbReference type="ARBA" id="ARBA00022692"/>
    </source>
</evidence>
<comment type="subcellular location">
    <subcellularLocation>
        <location evidence="2">Cell membrane</location>
    </subcellularLocation>
</comment>
<feature type="transmembrane region" description="Helical" evidence="12">
    <location>
        <begin position="20"/>
        <end position="44"/>
    </location>
</feature>
<accession>A0ABQ2R9G8</accession>
<keyword evidence="5" id="KW-0808">Transferase</keyword>
<evidence type="ECO:0000256" key="9">
    <source>
        <dbReference type="ARBA" id="ARBA00023012"/>
    </source>
</evidence>
<comment type="caution">
    <text evidence="15">The sequence shown here is derived from an EMBL/GenBank/DDBJ whole genome shotgun (WGS) entry which is preliminary data.</text>
</comment>
<reference evidence="16" key="1">
    <citation type="journal article" date="2019" name="Int. J. Syst. Evol. Microbiol.">
        <title>The Global Catalogue of Microorganisms (GCM) 10K type strain sequencing project: providing services to taxonomists for standard genome sequencing and annotation.</title>
        <authorList>
            <consortium name="The Broad Institute Genomics Platform"/>
            <consortium name="The Broad Institute Genome Sequencing Center for Infectious Disease"/>
            <person name="Wu L."/>
            <person name="Ma J."/>
        </authorList>
    </citation>
    <scope>NUCLEOTIDE SEQUENCE [LARGE SCALE GENOMIC DNA]</scope>
    <source>
        <strain evidence="16">JCM 3115</strain>
    </source>
</reference>
<proteinExistence type="predicted"/>
<dbReference type="InterPro" id="IPR004358">
    <property type="entry name" value="Sig_transdc_His_kin-like_C"/>
</dbReference>
<evidence type="ECO:0000259" key="14">
    <source>
        <dbReference type="PROSITE" id="PS50885"/>
    </source>
</evidence>
<feature type="transmembrane region" description="Helical" evidence="12">
    <location>
        <begin position="199"/>
        <end position="221"/>
    </location>
</feature>
<dbReference type="CDD" id="cd19410">
    <property type="entry name" value="HK9-like_sensor"/>
    <property type="match status" value="1"/>
</dbReference>
<dbReference type="InterPro" id="IPR052162">
    <property type="entry name" value="Sensor_kinase/Photoreceptor"/>
</dbReference>
<gene>
    <name evidence="15" type="ORF">GCM10010140_51790</name>
</gene>
<dbReference type="SMART" id="SM00388">
    <property type="entry name" value="HisKA"/>
    <property type="match status" value="1"/>
</dbReference>
<dbReference type="RefSeq" id="WP_189249076.1">
    <property type="nucleotide sequence ID" value="NZ_BMQJ01000014.1"/>
</dbReference>
<dbReference type="InterPro" id="IPR036890">
    <property type="entry name" value="HATPase_C_sf"/>
</dbReference>
<dbReference type="CDD" id="cd00082">
    <property type="entry name" value="HisKA"/>
    <property type="match status" value="1"/>
</dbReference>
<evidence type="ECO:0000256" key="12">
    <source>
        <dbReference type="SAM" id="Phobius"/>
    </source>
</evidence>
<dbReference type="PROSITE" id="PS50109">
    <property type="entry name" value="HIS_KIN"/>
    <property type="match status" value="1"/>
</dbReference>
<evidence type="ECO:0000259" key="13">
    <source>
        <dbReference type="PROSITE" id="PS50109"/>
    </source>
</evidence>
<evidence type="ECO:0000256" key="3">
    <source>
        <dbReference type="ARBA" id="ARBA00012438"/>
    </source>
</evidence>
<dbReference type="SUPFAM" id="SSF47384">
    <property type="entry name" value="Homodimeric domain of signal transducing histidine kinase"/>
    <property type="match status" value="1"/>
</dbReference>
<keyword evidence="7 15" id="KW-0418">Kinase</keyword>
<evidence type="ECO:0000313" key="16">
    <source>
        <dbReference type="Proteomes" id="UP000611554"/>
    </source>
</evidence>
<evidence type="ECO:0000256" key="11">
    <source>
        <dbReference type="SAM" id="MobiDB-lite"/>
    </source>
</evidence>
<evidence type="ECO:0000256" key="4">
    <source>
        <dbReference type="ARBA" id="ARBA00022553"/>
    </source>
</evidence>
<comment type="catalytic activity">
    <reaction evidence="1">
        <text>ATP + protein L-histidine = ADP + protein N-phospho-L-histidine.</text>
        <dbReference type="EC" id="2.7.13.3"/>
    </reaction>
</comment>
<name>A0ABQ2R9G8_9ACTN</name>
<sequence>MTSDQARAARSRHGRWNAQTWFNVVLLAMAVLLAVSAVFGASVLRTAAQASDRLIDQITVGRLQAERMQTSLVNQETGLRGFVISGKEEFLQPYEDGLSAQRAAAAQVRMVASGEKVLDRLESVERLSERWRSEYAEPMIAAVRRGGPSAVSQVRAEESKTAFDAVRRALNEQNAAWSAVRDRARVELERTRTTRDTTFFIILAAFLLTIITVAVLLRVAVFRPLARLGEASRRVTGGDFSHHVDTGGPADLAALSSDMEAMRLRIVTELEEARGSRQQLAAQAEELKRSNAELEQFAYVASHDLQEPLRKIASFCQMLQQRYADQLDERANTYIDFAVDGAKRMQVLINELLTFSRVGRVRQEPVPAGLNEMIGHALANLAAAVEESDAEIEVGDLPVVVGDRTQLVMLWQNLIGNSLKFRTPGRRPHIRIEAERSDGEWRISLTDNGIGIPAHFADKIFVIFQRLHHRDAYEGTGIGLALCRKIVEQHQGRIWLDTEYTEGARFVLTLPVADVPDAPGTPDASGGEAGTGRKDASAPSPGRTPASPGEAANASPGETAKPSAGVPADGKAARAEAGGPEGPEPSRDSEGSHDPHGSEDAEGARAETD</sequence>
<evidence type="ECO:0000256" key="8">
    <source>
        <dbReference type="ARBA" id="ARBA00022989"/>
    </source>
</evidence>
<dbReference type="InterPro" id="IPR003661">
    <property type="entry name" value="HisK_dim/P_dom"/>
</dbReference>
<organism evidence="15 16">
    <name type="scientific">Streptosporangium pseudovulgare</name>
    <dbReference type="NCBI Taxonomy" id="35765"/>
    <lineage>
        <taxon>Bacteria</taxon>
        <taxon>Bacillati</taxon>
        <taxon>Actinomycetota</taxon>
        <taxon>Actinomycetes</taxon>
        <taxon>Streptosporangiales</taxon>
        <taxon>Streptosporangiaceae</taxon>
        <taxon>Streptosporangium</taxon>
    </lineage>
</organism>
<dbReference type="Pfam" id="PF02518">
    <property type="entry name" value="HATPase_c"/>
    <property type="match status" value="1"/>
</dbReference>
<dbReference type="SUPFAM" id="SSF55874">
    <property type="entry name" value="ATPase domain of HSP90 chaperone/DNA topoisomerase II/histidine kinase"/>
    <property type="match status" value="1"/>
</dbReference>